<accession>A0A8D5UFA7</accession>
<name>A0A8D5UFA7_9BACL</name>
<evidence type="ECO:0000313" key="2">
    <source>
        <dbReference type="Proteomes" id="UP000677436"/>
    </source>
</evidence>
<reference evidence="1" key="1">
    <citation type="journal article" date="2013" name="Int. J. Syst. Evol. Microbiol.">
        <title>Polycladomyces abyssicola gen. nov., sp. nov., a thermophilic filamentous bacterium isolated from hemipelagic sediment.</title>
        <authorList>
            <person name="Tsubouchi T."/>
            <person name="Shimane Y."/>
            <person name="Mori K."/>
            <person name="Usui K."/>
            <person name="Hiraki T."/>
            <person name="Tame A."/>
            <person name="Uematsu K."/>
            <person name="Maruyama T."/>
            <person name="Hatada Y."/>
        </authorList>
    </citation>
    <scope>NUCLEOTIDE SEQUENCE</scope>
    <source>
        <strain evidence="1">JIR-001</strain>
    </source>
</reference>
<gene>
    <name evidence="1" type="ORF">JIR001_14410</name>
</gene>
<organism evidence="1 2">
    <name type="scientific">Polycladomyces abyssicola</name>
    <dbReference type="NCBI Taxonomy" id="1125966"/>
    <lineage>
        <taxon>Bacteria</taxon>
        <taxon>Bacillati</taxon>
        <taxon>Bacillota</taxon>
        <taxon>Bacilli</taxon>
        <taxon>Bacillales</taxon>
        <taxon>Thermoactinomycetaceae</taxon>
        <taxon>Polycladomyces</taxon>
    </lineage>
</organism>
<dbReference type="KEGG" id="pabs:JIR001_14410"/>
<evidence type="ECO:0000313" key="1">
    <source>
        <dbReference type="EMBL" id="BCU81658.1"/>
    </source>
</evidence>
<protein>
    <recommendedName>
        <fullName evidence="3">PIN domain-containing protein</fullName>
    </recommendedName>
</protein>
<dbReference type="Proteomes" id="UP000677436">
    <property type="component" value="Chromosome"/>
</dbReference>
<dbReference type="EMBL" id="AP024601">
    <property type="protein sequence ID" value="BCU81658.1"/>
    <property type="molecule type" value="Genomic_DNA"/>
</dbReference>
<reference evidence="1" key="2">
    <citation type="journal article" date="2021" name="Microbiol. Resour. Announc.">
        <title>Complete Genome Sequence of Polycladomyces abyssicola JIR-001T, Isolated from Hemipelagic Sediment in Deep Seawater.</title>
        <authorList>
            <person name="Tsubouchi T."/>
            <person name="Kaneko Y."/>
        </authorList>
    </citation>
    <scope>NUCLEOTIDE SEQUENCE</scope>
    <source>
        <strain evidence="1">JIR-001</strain>
    </source>
</reference>
<evidence type="ECO:0008006" key="3">
    <source>
        <dbReference type="Google" id="ProtNLM"/>
    </source>
</evidence>
<proteinExistence type="predicted"/>
<keyword evidence="2" id="KW-1185">Reference proteome</keyword>
<sequence>MDFELIYTPQEIDFPVPHIRDEKDKPILASAILAQPDILISGDKDVHTDEIKEYLAVYTPGDFVRDFCRNIIRTR</sequence>
<dbReference type="AlphaFoldDB" id="A0A8D5UFA7"/>